<comment type="catalytic activity">
    <reaction evidence="1">
        <text>Release of an N-terminal amino acid, Xaa-|-Yaa- from a peptide, amide or arylamide. Xaa is preferably Ala, but may be most amino acids including Pro (slow action). When a terminal hydrophobic residue is followed by a prolyl residue, the two may be released as an intact Xaa-Pro dipeptide.</text>
        <dbReference type="EC" id="3.4.11.2"/>
    </reaction>
</comment>
<evidence type="ECO:0000256" key="2">
    <source>
        <dbReference type="ARBA" id="ARBA00001947"/>
    </source>
</evidence>
<dbReference type="GO" id="GO:0008270">
    <property type="term" value="F:zinc ion binding"/>
    <property type="evidence" value="ECO:0007669"/>
    <property type="project" value="InterPro"/>
</dbReference>
<dbReference type="EC" id="3.4.11.2" evidence="4"/>
<evidence type="ECO:0000256" key="13">
    <source>
        <dbReference type="ARBA" id="ARBA00031533"/>
    </source>
</evidence>
<evidence type="ECO:0000256" key="8">
    <source>
        <dbReference type="ARBA" id="ARBA00022723"/>
    </source>
</evidence>
<dbReference type="GO" id="GO:0016020">
    <property type="term" value="C:membrane"/>
    <property type="evidence" value="ECO:0007669"/>
    <property type="project" value="TreeGrafter"/>
</dbReference>
<evidence type="ECO:0000259" key="15">
    <source>
        <dbReference type="Pfam" id="PF11838"/>
    </source>
</evidence>
<dbReference type="PANTHER" id="PTHR11533:SF174">
    <property type="entry name" value="PUROMYCIN-SENSITIVE AMINOPEPTIDASE-RELATED"/>
    <property type="match status" value="1"/>
</dbReference>
<dbReference type="GO" id="GO:0005615">
    <property type="term" value="C:extracellular space"/>
    <property type="evidence" value="ECO:0007669"/>
    <property type="project" value="TreeGrafter"/>
</dbReference>
<dbReference type="SUPFAM" id="SSF63737">
    <property type="entry name" value="Leukotriene A4 hydrolase N-terminal domain"/>
    <property type="match status" value="1"/>
</dbReference>
<evidence type="ECO:0000256" key="9">
    <source>
        <dbReference type="ARBA" id="ARBA00022801"/>
    </source>
</evidence>
<dbReference type="InterPro" id="IPR042097">
    <property type="entry name" value="Aminopeptidase_N-like_N_sf"/>
</dbReference>
<dbReference type="NCBIfam" id="TIGR02412">
    <property type="entry name" value="pepN_strep_liv"/>
    <property type="match status" value="1"/>
</dbReference>
<dbReference type="KEGG" id="jte:ASJ30_02500"/>
<dbReference type="InterPro" id="IPR050344">
    <property type="entry name" value="Peptidase_M1_aminopeptidases"/>
</dbReference>
<evidence type="ECO:0000256" key="6">
    <source>
        <dbReference type="ARBA" id="ARBA00022438"/>
    </source>
</evidence>
<protein>
    <recommendedName>
        <fullName evidence="5">Aminopeptidase N</fullName>
        <ecNumber evidence="4">3.4.11.2</ecNumber>
    </recommendedName>
    <alternativeName>
        <fullName evidence="12">Alanine aminopeptidase</fullName>
    </alternativeName>
    <alternativeName>
        <fullName evidence="13">Lysyl aminopeptidase</fullName>
    </alternativeName>
</protein>
<dbReference type="RefSeq" id="WP_072623714.1">
    <property type="nucleotide sequence ID" value="NZ_CP013290.1"/>
</dbReference>
<evidence type="ECO:0000256" key="1">
    <source>
        <dbReference type="ARBA" id="ARBA00000098"/>
    </source>
</evidence>
<feature type="domain" description="Peptidase M1 membrane alanine aminopeptidase" evidence="14">
    <location>
        <begin position="221"/>
        <end position="435"/>
    </location>
</feature>
<dbReference type="GO" id="GO:0070006">
    <property type="term" value="F:metalloaminopeptidase activity"/>
    <property type="evidence" value="ECO:0007669"/>
    <property type="project" value="TreeGrafter"/>
</dbReference>
<name>A0A1L3MDZ4_9MICO</name>
<dbReference type="InterPro" id="IPR014782">
    <property type="entry name" value="Peptidase_M1_dom"/>
</dbReference>
<dbReference type="CDD" id="cd09602">
    <property type="entry name" value="M1_APN"/>
    <property type="match status" value="1"/>
</dbReference>
<comment type="cofactor">
    <cofactor evidence="2">
        <name>Zn(2+)</name>
        <dbReference type="ChEBI" id="CHEBI:29105"/>
    </cofactor>
</comment>
<dbReference type="AlphaFoldDB" id="A0A1L3MDZ4"/>
<dbReference type="InterPro" id="IPR027268">
    <property type="entry name" value="Peptidase_M4/M1_CTD_sf"/>
</dbReference>
<keyword evidence="8" id="KW-0479">Metal-binding</keyword>
<accession>A0A1L3MDZ4</accession>
<dbReference type="InterPro" id="IPR001930">
    <property type="entry name" value="Peptidase_M1"/>
</dbReference>
<dbReference type="InterPro" id="IPR024571">
    <property type="entry name" value="ERAP1-like_C_dom"/>
</dbReference>
<dbReference type="SUPFAM" id="SSF55486">
    <property type="entry name" value="Metalloproteases ('zincins'), catalytic domain"/>
    <property type="match status" value="1"/>
</dbReference>
<organism evidence="16 17">
    <name type="scientific">Janibacter indicus</name>
    <dbReference type="NCBI Taxonomy" id="857417"/>
    <lineage>
        <taxon>Bacteria</taxon>
        <taxon>Bacillati</taxon>
        <taxon>Actinomycetota</taxon>
        <taxon>Actinomycetes</taxon>
        <taxon>Micrococcales</taxon>
        <taxon>Intrasporangiaceae</taxon>
        <taxon>Janibacter</taxon>
    </lineage>
</organism>
<comment type="similarity">
    <text evidence="3">Belongs to the peptidase M1 family.</text>
</comment>
<dbReference type="InterPro" id="IPR012778">
    <property type="entry name" value="Pept_M1_aminopeptidase"/>
</dbReference>
<keyword evidence="9" id="KW-0378">Hydrolase</keyword>
<keyword evidence="7" id="KW-0645">Protease</keyword>
<keyword evidence="11" id="KW-0482">Metalloprotease</keyword>
<dbReference type="EMBL" id="CP013290">
    <property type="protein sequence ID" value="APH00538.1"/>
    <property type="molecule type" value="Genomic_DNA"/>
</dbReference>
<dbReference type="GO" id="GO:0006508">
    <property type="term" value="P:proteolysis"/>
    <property type="evidence" value="ECO:0007669"/>
    <property type="project" value="UniProtKB-KW"/>
</dbReference>
<feature type="domain" description="ERAP1-like C-terminal" evidence="15">
    <location>
        <begin position="503"/>
        <end position="808"/>
    </location>
</feature>
<evidence type="ECO:0000313" key="16">
    <source>
        <dbReference type="EMBL" id="APH00538.1"/>
    </source>
</evidence>
<dbReference type="PRINTS" id="PR00756">
    <property type="entry name" value="ALADIPTASE"/>
</dbReference>
<dbReference type="Pfam" id="PF11838">
    <property type="entry name" value="ERAP1_C"/>
    <property type="match status" value="1"/>
</dbReference>
<keyword evidence="6 16" id="KW-0031">Aminopeptidase</keyword>
<gene>
    <name evidence="16" type="ORF">ASJ30_02500</name>
</gene>
<dbReference type="GO" id="GO:0005737">
    <property type="term" value="C:cytoplasm"/>
    <property type="evidence" value="ECO:0007669"/>
    <property type="project" value="TreeGrafter"/>
</dbReference>
<reference evidence="16 17" key="1">
    <citation type="submission" date="2015-11" db="EMBL/GenBank/DDBJ databases">
        <authorList>
            <person name="Zhang Y."/>
            <person name="Guo Z."/>
        </authorList>
    </citation>
    <scope>NUCLEOTIDE SEQUENCE [LARGE SCALE GENOMIC DNA]</scope>
    <source>
        <strain evidence="16 17">YFY001</strain>
    </source>
</reference>
<evidence type="ECO:0000313" key="17">
    <source>
        <dbReference type="Proteomes" id="UP000182938"/>
    </source>
</evidence>
<dbReference type="Pfam" id="PF01433">
    <property type="entry name" value="Peptidase_M1"/>
    <property type="match status" value="1"/>
</dbReference>
<evidence type="ECO:0000256" key="12">
    <source>
        <dbReference type="ARBA" id="ARBA00029811"/>
    </source>
</evidence>
<evidence type="ECO:0000256" key="3">
    <source>
        <dbReference type="ARBA" id="ARBA00010136"/>
    </source>
</evidence>
<evidence type="ECO:0000259" key="14">
    <source>
        <dbReference type="Pfam" id="PF01433"/>
    </source>
</evidence>
<evidence type="ECO:0000256" key="7">
    <source>
        <dbReference type="ARBA" id="ARBA00022670"/>
    </source>
</evidence>
<evidence type="ECO:0000256" key="5">
    <source>
        <dbReference type="ARBA" id="ARBA00015611"/>
    </source>
</evidence>
<evidence type="ECO:0000256" key="10">
    <source>
        <dbReference type="ARBA" id="ARBA00022833"/>
    </source>
</evidence>
<keyword evidence="17" id="KW-1185">Reference proteome</keyword>
<dbReference type="Gene3D" id="1.10.390.10">
    <property type="entry name" value="Neutral Protease Domain 2"/>
    <property type="match status" value="1"/>
</dbReference>
<evidence type="ECO:0000256" key="11">
    <source>
        <dbReference type="ARBA" id="ARBA00023049"/>
    </source>
</evidence>
<proteinExistence type="inferred from homology"/>
<dbReference type="Proteomes" id="UP000182938">
    <property type="component" value="Chromosome"/>
</dbReference>
<dbReference type="Gene3D" id="2.60.40.1730">
    <property type="entry name" value="tricorn interacting facor f3 domain"/>
    <property type="match status" value="1"/>
</dbReference>
<dbReference type="GO" id="GO:0042277">
    <property type="term" value="F:peptide binding"/>
    <property type="evidence" value="ECO:0007669"/>
    <property type="project" value="TreeGrafter"/>
</dbReference>
<keyword evidence="10" id="KW-0862">Zinc</keyword>
<sequence>MPSLTRDEAVARADLLTVSLMEVELDLDRGAQTFGSVTRIHLTASGDGQTFVDVKPETLHRATIDGADLDVTSLREGRLPLAVTAGEHVVEVEATMAYSHDGEGLHRATDPADGEDYVFSHLFLDAAPAVFACIDQPDVKAPYAVSVKAPPEWHVIGNGSGTIADGGVWHLAQTRPLSTYFVALCAGPYVSVTDEHDGIRLGLWARRSLRQQLQEHAPEMLEVTRRSFDYFHSIFGIRYPFDDYDQVFVPEFNAGAMENPGCVVVRDAYLFRGAVGRDELLTRANTISHEMAHMWFGDLVSPQWWDDLWLNESFAEYMAHRCLVEATEYTEAWVDSTMSRKSWGYGAERSPSTHPVAGSPAPDAKSALANFDGISYAKGAAVIRQLIEFIGDDAFLEGIRDYLTEHSFGNGTLAGFLAAMSRASGQDLAAWSAAWLETSGVDTIAVDRAAGTVTRRAPADHPAQRPHALDIATYSGGVESSRTTLTLETDSAPVAGVDLTAPLVLPNAGDRTWATPLLDEQSLAALRTELPAMTDAQARAVIWVGLRDGAALGQVDPRLLVDLGEAALVTETNDSIFSRAGMHLTNRVIRVLLPEEEQDAARARMTAVGEQVLATAEPGSSLALHAARLVARTTDDVEGRLVPWAHGRDLPVGLEGDADFRWILIGQLTRRGILTGDEVDEALAQDRTMTGQLGALTARAAIPTEAGKAAAWADLTTNRERSNHELVAIAAGFWGPADRSLVEPYVERYFADIPPMSAWLGEDALARVATMAYPSRFVSERTLELSRATLARTDIDQGVRRAIVDAQSELEEALASRRAFPAARP</sequence>
<dbReference type="PANTHER" id="PTHR11533">
    <property type="entry name" value="PROTEASE M1 ZINC METALLOPROTEASE"/>
    <property type="match status" value="1"/>
</dbReference>
<evidence type="ECO:0000256" key="4">
    <source>
        <dbReference type="ARBA" id="ARBA00012564"/>
    </source>
</evidence>
<dbReference type="GO" id="GO:0016285">
    <property type="term" value="F:alanyl aminopeptidase activity"/>
    <property type="evidence" value="ECO:0007669"/>
    <property type="project" value="UniProtKB-EC"/>
</dbReference>
<dbReference type="GO" id="GO:0043171">
    <property type="term" value="P:peptide catabolic process"/>
    <property type="evidence" value="ECO:0007669"/>
    <property type="project" value="TreeGrafter"/>
</dbReference>